<gene>
    <name evidence="1" type="ORF">SI65_07657</name>
</gene>
<comment type="caution">
    <text evidence="1">The sequence shown here is derived from an EMBL/GenBank/DDBJ whole genome shotgun (WGS) entry which is preliminary data.</text>
</comment>
<dbReference type="EMBL" id="JXNT01000010">
    <property type="protein sequence ID" value="ODM16692.1"/>
    <property type="molecule type" value="Genomic_DNA"/>
</dbReference>
<evidence type="ECO:0000313" key="1">
    <source>
        <dbReference type="EMBL" id="ODM16692.1"/>
    </source>
</evidence>
<protein>
    <submittedName>
        <fullName evidence="1">Uncharacterized protein</fullName>
    </submittedName>
</protein>
<evidence type="ECO:0000313" key="2">
    <source>
        <dbReference type="Proteomes" id="UP000094569"/>
    </source>
</evidence>
<keyword evidence="2" id="KW-1185">Reference proteome</keyword>
<dbReference type="VEuPathDB" id="FungiDB:SI65_07657"/>
<name>A0A1E3B6V6_ASPCR</name>
<organism evidence="1 2">
    <name type="scientific">Aspergillus cristatus</name>
    <name type="common">Chinese Fuzhuan brick tea-fermentation fungus</name>
    <name type="synonym">Eurotium cristatum</name>
    <dbReference type="NCBI Taxonomy" id="573508"/>
    <lineage>
        <taxon>Eukaryota</taxon>
        <taxon>Fungi</taxon>
        <taxon>Dikarya</taxon>
        <taxon>Ascomycota</taxon>
        <taxon>Pezizomycotina</taxon>
        <taxon>Eurotiomycetes</taxon>
        <taxon>Eurotiomycetidae</taxon>
        <taxon>Eurotiales</taxon>
        <taxon>Aspergillaceae</taxon>
        <taxon>Aspergillus</taxon>
        <taxon>Aspergillus subgen. Aspergillus</taxon>
    </lineage>
</organism>
<sequence length="241" mass="26928">MDAERLIAMISEVDEPPRLLDPPKDAGLTVNNIKAQRALPILDALANVLVGPVSGETIAVGIQTDEQNVILMLASDNATSNEVGYHDYQADSDEELPVEMASDIYDFEFAVYRFSFPGIQRRLTKVYGAMDSRSHAFGRFIEFPPVDVSTKLMQELKEIYEMVEYIYEAVVPSEQALSANNAQFQDLCITSDTLVDAVEDPFKDTDLSRESQKLDTNYLNFSLIGYLKKIISPPCSVEKLE</sequence>
<proteinExistence type="predicted"/>
<dbReference type="AlphaFoldDB" id="A0A1E3B6V6"/>
<reference evidence="1 2" key="1">
    <citation type="journal article" date="2016" name="BMC Genomics">
        <title>Comparative genomic and transcriptomic analyses of the Fuzhuan brick tea-fermentation fungus Aspergillus cristatus.</title>
        <authorList>
            <person name="Ge Y."/>
            <person name="Wang Y."/>
            <person name="Liu Y."/>
            <person name="Tan Y."/>
            <person name="Ren X."/>
            <person name="Zhang X."/>
            <person name="Hyde K.D."/>
            <person name="Liu Y."/>
            <person name="Liu Z."/>
        </authorList>
    </citation>
    <scope>NUCLEOTIDE SEQUENCE [LARGE SCALE GENOMIC DNA]</scope>
    <source>
        <strain evidence="1 2">GZAAS20.1005</strain>
    </source>
</reference>
<dbReference type="Proteomes" id="UP000094569">
    <property type="component" value="Unassembled WGS sequence"/>
</dbReference>
<accession>A0A1E3B6V6</accession>